<evidence type="ECO:0000313" key="4">
    <source>
        <dbReference type="RefSeq" id="XP_048128844.1"/>
    </source>
</evidence>
<dbReference type="PANTHER" id="PTHR46692:SF2">
    <property type="entry name" value="INOSINE_URIDINE-PREFERRING NUCLEOSIDE HYDROLASE DOMAIN-CONTAINING PROTEIN"/>
    <property type="match status" value="1"/>
</dbReference>
<dbReference type="InterPro" id="IPR001910">
    <property type="entry name" value="Inosine/uridine_hydrolase_dom"/>
</dbReference>
<evidence type="ECO:0000313" key="3">
    <source>
        <dbReference type="Proteomes" id="UP000827889"/>
    </source>
</evidence>
<comment type="similarity">
    <text evidence="1">Belongs to the IUNH family.</text>
</comment>
<accession>A0ABM3GWX1</accession>
<dbReference type="InterPro" id="IPR036452">
    <property type="entry name" value="Ribo_hydro-like"/>
</dbReference>
<proteinExistence type="inferred from homology"/>
<evidence type="ECO:0000259" key="2">
    <source>
        <dbReference type="Pfam" id="PF01156"/>
    </source>
</evidence>
<reference evidence="4" key="2">
    <citation type="submission" date="2025-08" db="UniProtKB">
        <authorList>
            <consortium name="RefSeq"/>
        </authorList>
    </citation>
    <scope>IDENTIFICATION</scope>
    <source>
        <tissue evidence="4">Leaf</tissue>
    </source>
</reference>
<dbReference type="PANTHER" id="PTHR46692">
    <property type="entry name" value="INOSINE-URIDINE PREFERRING NUCLEOSIDE HYDROLASE FAMILY PROTEIN"/>
    <property type="match status" value="1"/>
</dbReference>
<evidence type="ECO:0000256" key="1">
    <source>
        <dbReference type="ARBA" id="ARBA00009176"/>
    </source>
</evidence>
<dbReference type="SUPFAM" id="SSF53590">
    <property type="entry name" value="Nucleoside hydrolase"/>
    <property type="match status" value="2"/>
</dbReference>
<name>A0ABM3GWX1_9MYRT</name>
<reference evidence="3" key="1">
    <citation type="submission" date="2025-05" db="UniProtKB">
        <authorList>
            <consortium name="RefSeq"/>
        </authorList>
    </citation>
    <scope>NUCLEOTIDE SEQUENCE [LARGE SCALE GENOMIC DNA]</scope>
</reference>
<sequence>MVSTGILRIMVLIGCIGFMMNILDARSRQILVDTDLDIDDILALFYLLKQNRSEFDLQAITINANGWSDAGHAVNHLYDILFMMNRDDIPVGVGGEGGISLNGVIMPEVGGYLPIIDQGMSTEGGCRYRQAIPLGLRGRLDINTNYGIRKGFLPKVAKVNEGHRTYIPLKQASAQQVMKDAISSGPITVFLMGTHTNFALFLMTNPHLKRNVEHIYAMGGAIRSTCPKVSDPSQQAACANIGNLFPRDSNPYAEFNFFGDPFAAYEVLHSGIPVTLVPLDATRTIPVDKNFFQAFERSQDTYEAHYCFQSLKMVRDTWFSDRFHENYYMWDSFMVGVAISNMRNQQNLEEENAFAEMEYINITVVTSNKPYGVSDGSNPFFDGLTVPKFRLRNNGVHSGHVQMGMQDPFCEAENKGTCQDGYTEEATGPEAVRVLVATKAKPSQDTKSSLNKEFYESFLNVLNNPEQSGRFNITTQFPHYREIMLKPDSDMRSTGKPVVFDMDMSAGDFLSLLYLLKVPRELINLKGIIAGSTGWATAATVDIVYDVLHMMGRDDIPVGLGDAFAHEQTDPTFPAIGDCKYRKAIPHGGGGFLDADTLYGLSHDLPNSPRRYTAENSMRFGAPRNTDHPEFRQPLAVDVWKSVVKSLDPAAKITILSNGPLTNLASIIHLKNSSSVIQDIYVVGGHVGDGNERGNLFTVPCNKFAEFNMFLDPLAAKAVFASGLNITLIPLGMQRRVSSFPMILNKLQVANRTPEASLAHHLLATLWKLQQKHNIYHHMDLFLGETLGAVTLASNISHLNRTFEFKPLNILADGDESKIGEIIIDEKRGKPVKILRSIDEEAYYEHFAEVLGNERQSAVPGSYGEPQRADTESQAGVSTVMREVSNLLPLELGLILFSLCLHMMVCIRIRQQ</sequence>
<feature type="domain" description="Inosine/uridine-preferring nucleoside hydrolase" evidence="2">
    <location>
        <begin position="498"/>
        <end position="844"/>
    </location>
</feature>
<dbReference type="Proteomes" id="UP000827889">
    <property type="component" value="Chromosome 1"/>
</dbReference>
<feature type="domain" description="Inosine/uridine-preferring nucleoside hydrolase" evidence="2">
    <location>
        <begin position="30"/>
        <end position="367"/>
    </location>
</feature>
<dbReference type="Gene3D" id="3.90.245.10">
    <property type="entry name" value="Ribonucleoside hydrolase-like"/>
    <property type="match status" value="2"/>
</dbReference>
<gene>
    <name evidence="4" type="primary">LOC115744019</name>
</gene>
<dbReference type="Pfam" id="PF01156">
    <property type="entry name" value="IU_nuc_hydro"/>
    <property type="match status" value="2"/>
</dbReference>
<organism evidence="3 4">
    <name type="scientific">Rhodamnia argentea</name>
    <dbReference type="NCBI Taxonomy" id="178133"/>
    <lineage>
        <taxon>Eukaryota</taxon>
        <taxon>Viridiplantae</taxon>
        <taxon>Streptophyta</taxon>
        <taxon>Embryophyta</taxon>
        <taxon>Tracheophyta</taxon>
        <taxon>Spermatophyta</taxon>
        <taxon>Magnoliopsida</taxon>
        <taxon>eudicotyledons</taxon>
        <taxon>Gunneridae</taxon>
        <taxon>Pentapetalae</taxon>
        <taxon>rosids</taxon>
        <taxon>malvids</taxon>
        <taxon>Myrtales</taxon>
        <taxon>Myrtaceae</taxon>
        <taxon>Myrtoideae</taxon>
        <taxon>Myrteae</taxon>
        <taxon>Australasian group</taxon>
        <taxon>Rhodamnia</taxon>
    </lineage>
</organism>
<protein>
    <submittedName>
        <fullName evidence="4">Uncharacterized protein LOC115744019 isoform X1</fullName>
    </submittedName>
</protein>
<dbReference type="GeneID" id="115744019"/>
<keyword evidence="3" id="KW-1185">Reference proteome</keyword>
<dbReference type="RefSeq" id="XP_048128844.1">
    <property type="nucleotide sequence ID" value="XM_048272887.1"/>
</dbReference>